<dbReference type="AlphaFoldDB" id="A0A0A9D0E2"/>
<proteinExistence type="predicted"/>
<reference evidence="1" key="1">
    <citation type="submission" date="2014-09" db="EMBL/GenBank/DDBJ databases">
        <authorList>
            <person name="Magalhaes I.L.F."/>
            <person name="Oliveira U."/>
            <person name="Santos F.R."/>
            <person name="Vidigal T.H.D.A."/>
            <person name="Brescovit A.D."/>
            <person name="Santos A.J."/>
        </authorList>
    </citation>
    <scope>NUCLEOTIDE SEQUENCE</scope>
    <source>
        <tissue evidence="1">Shoot tissue taken approximately 20 cm above the soil surface</tissue>
    </source>
</reference>
<dbReference type="EMBL" id="GBRH01220688">
    <property type="protein sequence ID" value="JAD77207.1"/>
    <property type="molecule type" value="Transcribed_RNA"/>
</dbReference>
<protein>
    <submittedName>
        <fullName evidence="1">Uncharacterized protein</fullName>
    </submittedName>
</protein>
<evidence type="ECO:0000313" key="1">
    <source>
        <dbReference type="EMBL" id="JAD77207.1"/>
    </source>
</evidence>
<name>A0A0A9D0E2_ARUDO</name>
<organism evidence="1">
    <name type="scientific">Arundo donax</name>
    <name type="common">Giant reed</name>
    <name type="synonym">Donax arundinaceus</name>
    <dbReference type="NCBI Taxonomy" id="35708"/>
    <lineage>
        <taxon>Eukaryota</taxon>
        <taxon>Viridiplantae</taxon>
        <taxon>Streptophyta</taxon>
        <taxon>Embryophyta</taxon>
        <taxon>Tracheophyta</taxon>
        <taxon>Spermatophyta</taxon>
        <taxon>Magnoliopsida</taxon>
        <taxon>Liliopsida</taxon>
        <taxon>Poales</taxon>
        <taxon>Poaceae</taxon>
        <taxon>PACMAD clade</taxon>
        <taxon>Arundinoideae</taxon>
        <taxon>Arundineae</taxon>
        <taxon>Arundo</taxon>
    </lineage>
</organism>
<reference evidence="1" key="2">
    <citation type="journal article" date="2015" name="Data Brief">
        <title>Shoot transcriptome of the giant reed, Arundo donax.</title>
        <authorList>
            <person name="Barrero R.A."/>
            <person name="Guerrero F.D."/>
            <person name="Moolhuijzen P."/>
            <person name="Goolsby J.A."/>
            <person name="Tidwell J."/>
            <person name="Bellgard S.E."/>
            <person name="Bellgard M.I."/>
        </authorList>
    </citation>
    <scope>NUCLEOTIDE SEQUENCE</scope>
    <source>
        <tissue evidence="1">Shoot tissue taken approximately 20 cm above the soil surface</tissue>
    </source>
</reference>
<sequence>MQQASSLARWIYHSKVSATCFLYRLQQR</sequence>
<accession>A0A0A9D0E2</accession>